<dbReference type="Pfam" id="PF00535">
    <property type="entry name" value="Glycos_transf_2"/>
    <property type="match status" value="1"/>
</dbReference>
<dbReference type="PANTHER" id="PTHR22916:SF3">
    <property type="entry name" value="UDP-GLCNAC:BETAGAL BETA-1,3-N-ACETYLGLUCOSAMINYLTRANSFERASE-LIKE PROTEIN 1"/>
    <property type="match status" value="1"/>
</dbReference>
<proteinExistence type="predicted"/>
<name>A0A1Y4VAP3_9BACE</name>
<dbReference type="SUPFAM" id="SSF53448">
    <property type="entry name" value="Nucleotide-diphospho-sugar transferases"/>
    <property type="match status" value="1"/>
</dbReference>
<dbReference type="Proteomes" id="UP000196036">
    <property type="component" value="Unassembled WGS sequence"/>
</dbReference>
<reference evidence="4" key="1">
    <citation type="submission" date="2017-04" db="EMBL/GenBank/DDBJ databases">
        <title>Function of individual gut microbiota members based on whole genome sequencing of pure cultures obtained from chicken caecum.</title>
        <authorList>
            <person name="Medvecky M."/>
            <person name="Cejkova D."/>
            <person name="Polansky O."/>
            <person name="Karasova D."/>
            <person name="Kubasova T."/>
            <person name="Cizek A."/>
            <person name="Rychlik I."/>
        </authorList>
    </citation>
    <scope>NUCLEOTIDE SEQUENCE [LARGE SCALE GENOMIC DNA]</scope>
    <source>
        <strain evidence="4">An109</strain>
    </source>
</reference>
<comment type="caution">
    <text evidence="3">The sequence shown here is derived from an EMBL/GenBank/DDBJ whole genome shotgun (WGS) entry which is preliminary data.</text>
</comment>
<reference evidence="2" key="4">
    <citation type="journal article" date="2019" name="bioRxiv">
        <title>Acquired interbacterial defense systems protect against interspecies antagonism in the human gut microbiome.</title>
        <authorList>
            <person name="Ross B.D."/>
            <person name="Verster A.J."/>
            <person name="Radey M.C."/>
            <person name="Schmidtke D.T."/>
            <person name="Pope C.E."/>
            <person name="Hoffman L.R."/>
            <person name="Hajjar A.M."/>
            <person name="Peterson S.B."/>
            <person name="Borenstein E."/>
            <person name="Mougous J.D."/>
        </authorList>
    </citation>
    <scope>NUCLEOTIDE SEQUENCE</scope>
    <source>
        <strain evidence="2">H204</strain>
    </source>
</reference>
<dbReference type="EMBL" id="VYQC01000001">
    <property type="protein sequence ID" value="KAA9050625.1"/>
    <property type="molecule type" value="Genomic_DNA"/>
</dbReference>
<gene>
    <name evidence="3" type="ORF">B5E52_13520</name>
    <name evidence="2" type="ORF">F6S82_01390</name>
</gene>
<dbReference type="InterPro" id="IPR001173">
    <property type="entry name" value="Glyco_trans_2-like"/>
</dbReference>
<evidence type="ECO:0000313" key="4">
    <source>
        <dbReference type="Proteomes" id="UP000196036"/>
    </source>
</evidence>
<organism evidence="3 4">
    <name type="scientific">Bacteroides xylanisolvens</name>
    <dbReference type="NCBI Taxonomy" id="371601"/>
    <lineage>
        <taxon>Bacteria</taxon>
        <taxon>Pseudomonadati</taxon>
        <taxon>Bacteroidota</taxon>
        <taxon>Bacteroidia</taxon>
        <taxon>Bacteroidales</taxon>
        <taxon>Bacteroidaceae</taxon>
        <taxon>Bacteroides</taxon>
    </lineage>
</organism>
<dbReference type="Gene3D" id="3.90.550.10">
    <property type="entry name" value="Spore Coat Polysaccharide Biosynthesis Protein SpsA, Chain A"/>
    <property type="match status" value="1"/>
</dbReference>
<dbReference type="AlphaFoldDB" id="A0A1Y4VAP3"/>
<dbReference type="EMBL" id="NFLW01000026">
    <property type="protein sequence ID" value="OUQ66558.1"/>
    <property type="molecule type" value="Genomic_DNA"/>
</dbReference>
<reference evidence="3" key="2">
    <citation type="journal article" date="2018" name="BMC Genomics">
        <title>Whole genome sequencing and function prediction of 133 gut anaerobes isolated from chicken caecum in pure cultures.</title>
        <authorList>
            <person name="Medvecky M."/>
            <person name="Cejkova D."/>
            <person name="Polansky O."/>
            <person name="Karasova D."/>
            <person name="Kubasova T."/>
            <person name="Cizek A."/>
            <person name="Rychlik I."/>
        </authorList>
    </citation>
    <scope>NUCLEOTIDE SEQUENCE</scope>
    <source>
        <strain evidence="3">An109</strain>
    </source>
</reference>
<dbReference type="Proteomes" id="UP000327007">
    <property type="component" value="Unassembled WGS sequence"/>
</dbReference>
<evidence type="ECO:0000313" key="5">
    <source>
        <dbReference type="Proteomes" id="UP000327007"/>
    </source>
</evidence>
<reference evidence="5" key="3">
    <citation type="journal article" date="2018" name="J. Anim. Genet.">
        <title>Acquired interbacterial defense systems protect against interspecies antagonism in the human gut microbiome.</title>
        <authorList>
            <person name="Ross B.D."/>
            <person name="Verster A.J."/>
            <person name="Radey M.C."/>
            <person name="Schmidtke D.T."/>
            <person name="Pope C.E."/>
            <person name="Hoffman L.R."/>
            <person name="Hajjar A."/>
            <person name="Peterson S.B."/>
            <person name="Borenstein E."/>
            <person name="Mougous J."/>
        </authorList>
    </citation>
    <scope>NUCLEOTIDE SEQUENCE [LARGE SCALE GENOMIC DNA]</scope>
    <source>
        <strain evidence="5">H204</strain>
    </source>
</reference>
<sequence>MMIVKNGFYVKREFFNLYVSYCWSNLFLEKSILYEKVKETDFMQSVVVIMSTYNGSKHVVKQLDSIFAQKGVDVSVFVRDDGSKDNTIAILEEYAKTHTVIIFKGENVGWERSFLLALEKASEADYYAFSDQDDIWFENKLLSAIKALEQCRQELVMYHCNKISVDEGLTPLPHQIKRIARPLNRENAIIQEYAQGCSIVINNKTKRFIVERIPSQKIAHDYWIGLLCYLFGKVIYNDGKFFYHISHGTNASSEGHLLKSWKERLYRFKSKQPIYYFPCDDLLRLCNDRLSNQDKEFIYRLKNYKISFKDKMSLMFSRSFVRTSILGTISLKLSILLNRL</sequence>
<dbReference type="InterPro" id="IPR029044">
    <property type="entry name" value="Nucleotide-diphossugar_trans"/>
</dbReference>
<dbReference type="GO" id="GO:0016758">
    <property type="term" value="F:hexosyltransferase activity"/>
    <property type="evidence" value="ECO:0007669"/>
    <property type="project" value="UniProtKB-ARBA"/>
</dbReference>
<feature type="domain" description="Glycosyltransferase 2-like" evidence="1">
    <location>
        <begin position="48"/>
        <end position="185"/>
    </location>
</feature>
<evidence type="ECO:0000313" key="2">
    <source>
        <dbReference type="EMBL" id="KAA9050625.1"/>
    </source>
</evidence>
<protein>
    <submittedName>
        <fullName evidence="2">Glycosyltransferase</fullName>
    </submittedName>
</protein>
<evidence type="ECO:0000313" key="3">
    <source>
        <dbReference type="EMBL" id="OUQ66558.1"/>
    </source>
</evidence>
<reference evidence="2" key="5">
    <citation type="submission" date="2019-09" db="EMBL/GenBank/DDBJ databases">
        <authorList>
            <person name="Ross B.D."/>
            <person name="Verster A.J."/>
            <person name="Radey M.C."/>
            <person name="Schmidtke D.T."/>
            <person name="Pope C.E."/>
            <person name="Hoffman L.R."/>
            <person name="Hajjar A.M."/>
            <person name="Peterson S.B."/>
            <person name="Borenstein E."/>
            <person name="Mougous J.D."/>
        </authorList>
    </citation>
    <scope>NUCLEOTIDE SEQUENCE</scope>
    <source>
        <strain evidence="2">H204</strain>
    </source>
</reference>
<accession>A0A1Y4VAP3</accession>
<dbReference type="PANTHER" id="PTHR22916">
    <property type="entry name" value="GLYCOSYLTRANSFERASE"/>
    <property type="match status" value="1"/>
</dbReference>
<evidence type="ECO:0000259" key="1">
    <source>
        <dbReference type="Pfam" id="PF00535"/>
    </source>
</evidence>